<dbReference type="InterPro" id="IPR050469">
    <property type="entry name" value="Diguanylate_Cyclase"/>
</dbReference>
<dbReference type="FunFam" id="3.30.70.270:FF:000001">
    <property type="entry name" value="Diguanylate cyclase domain protein"/>
    <property type="match status" value="1"/>
</dbReference>
<dbReference type="InterPro" id="IPR029787">
    <property type="entry name" value="Nucleotide_cyclase"/>
</dbReference>
<evidence type="ECO:0000256" key="2">
    <source>
        <dbReference type="ARBA" id="ARBA00034247"/>
    </source>
</evidence>
<comment type="catalytic activity">
    <reaction evidence="2">
        <text>2 GTP = 3',3'-c-di-GMP + 2 diphosphate</text>
        <dbReference type="Rhea" id="RHEA:24898"/>
        <dbReference type="ChEBI" id="CHEBI:33019"/>
        <dbReference type="ChEBI" id="CHEBI:37565"/>
        <dbReference type="ChEBI" id="CHEBI:58805"/>
        <dbReference type="EC" id="2.7.7.65"/>
    </reaction>
</comment>
<feature type="region of interest" description="Disordered" evidence="4">
    <location>
        <begin position="135"/>
        <end position="159"/>
    </location>
</feature>
<dbReference type="CDD" id="cd01949">
    <property type="entry name" value="GGDEF"/>
    <property type="match status" value="1"/>
</dbReference>
<dbReference type="EC" id="2.7.7.65" evidence="1"/>
<dbReference type="Pfam" id="PF00990">
    <property type="entry name" value="GGDEF"/>
    <property type="match status" value="1"/>
</dbReference>
<dbReference type="RefSeq" id="WP_128229625.1">
    <property type="nucleotide sequence ID" value="NZ_SACR01000004.1"/>
</dbReference>
<dbReference type="PROSITE" id="PS50887">
    <property type="entry name" value="GGDEF"/>
    <property type="match status" value="1"/>
</dbReference>
<dbReference type="Proteomes" id="UP000285575">
    <property type="component" value="Unassembled WGS sequence"/>
</dbReference>
<dbReference type="OrthoDB" id="9813903at2"/>
<evidence type="ECO:0000259" key="5">
    <source>
        <dbReference type="PROSITE" id="PS50887"/>
    </source>
</evidence>
<dbReference type="SMART" id="SM00267">
    <property type="entry name" value="GGDEF"/>
    <property type="match status" value="1"/>
</dbReference>
<organism evidence="6 7">
    <name type="scientific">Rubrivivax rivuli</name>
    <dbReference type="NCBI Taxonomy" id="1862385"/>
    <lineage>
        <taxon>Bacteria</taxon>
        <taxon>Pseudomonadati</taxon>
        <taxon>Pseudomonadota</taxon>
        <taxon>Betaproteobacteria</taxon>
        <taxon>Burkholderiales</taxon>
        <taxon>Sphaerotilaceae</taxon>
        <taxon>Rubrivivax</taxon>
    </lineage>
</organism>
<dbReference type="AlphaFoldDB" id="A0A437RFJ3"/>
<gene>
    <name evidence="6" type="ORF">EOE66_15610</name>
</gene>
<comment type="caution">
    <text evidence="6">The sequence shown here is derived from an EMBL/GenBank/DDBJ whole genome shotgun (WGS) entry which is preliminary data.</text>
</comment>
<name>A0A437RFJ3_9BURK</name>
<dbReference type="InterPro" id="IPR043128">
    <property type="entry name" value="Rev_trsase/Diguanyl_cyclase"/>
</dbReference>
<dbReference type="Gene3D" id="3.30.70.270">
    <property type="match status" value="1"/>
</dbReference>
<keyword evidence="7" id="KW-1185">Reference proteome</keyword>
<evidence type="ECO:0000256" key="1">
    <source>
        <dbReference type="ARBA" id="ARBA00012528"/>
    </source>
</evidence>
<dbReference type="SUPFAM" id="SSF55073">
    <property type="entry name" value="Nucleotide cyclase"/>
    <property type="match status" value="1"/>
</dbReference>
<proteinExistence type="predicted"/>
<keyword evidence="3" id="KW-0175">Coiled coil</keyword>
<accession>A0A437RFJ3</accession>
<dbReference type="InterPro" id="IPR000160">
    <property type="entry name" value="GGDEF_dom"/>
</dbReference>
<dbReference type="GO" id="GO:0052621">
    <property type="term" value="F:diguanylate cyclase activity"/>
    <property type="evidence" value="ECO:0007669"/>
    <property type="project" value="UniProtKB-EC"/>
</dbReference>
<reference evidence="6 7" key="1">
    <citation type="submission" date="2019-01" db="EMBL/GenBank/DDBJ databases">
        <authorList>
            <person name="Chen W.-M."/>
        </authorList>
    </citation>
    <scope>NUCLEOTIDE SEQUENCE [LARGE SCALE GENOMIC DNA]</scope>
    <source>
        <strain evidence="6 7">KYPY4</strain>
    </source>
</reference>
<evidence type="ECO:0000256" key="4">
    <source>
        <dbReference type="SAM" id="MobiDB-lite"/>
    </source>
</evidence>
<evidence type="ECO:0000313" key="7">
    <source>
        <dbReference type="Proteomes" id="UP000285575"/>
    </source>
</evidence>
<dbReference type="PANTHER" id="PTHR45138:SF9">
    <property type="entry name" value="DIGUANYLATE CYCLASE DGCM-RELATED"/>
    <property type="match status" value="1"/>
</dbReference>
<dbReference type="PANTHER" id="PTHR45138">
    <property type="entry name" value="REGULATORY COMPONENTS OF SENSORY TRANSDUCTION SYSTEM"/>
    <property type="match status" value="1"/>
</dbReference>
<feature type="coiled-coil region" evidence="3">
    <location>
        <begin position="369"/>
        <end position="396"/>
    </location>
</feature>
<dbReference type="EMBL" id="SACR01000004">
    <property type="protein sequence ID" value="RVU45536.1"/>
    <property type="molecule type" value="Genomic_DNA"/>
</dbReference>
<dbReference type="NCBIfam" id="TIGR00254">
    <property type="entry name" value="GGDEF"/>
    <property type="match status" value="1"/>
</dbReference>
<feature type="domain" description="GGDEF" evidence="5">
    <location>
        <begin position="428"/>
        <end position="558"/>
    </location>
</feature>
<evidence type="ECO:0000256" key="3">
    <source>
        <dbReference type="SAM" id="Coils"/>
    </source>
</evidence>
<evidence type="ECO:0000313" key="6">
    <source>
        <dbReference type="EMBL" id="RVU45536.1"/>
    </source>
</evidence>
<sequence>MDGASNPPAGGRAVAATPAASIAKGALRRLAQAHLEPTPENYARAYAEEAGLPPPAAGGAAGAAAPAAASAQELRAQGQAWAALLERVVRGLDRGGRQWTAARRKDSLKRVLEGSRSDAQRLLQRLQSLMGAWESDQAADPAQTGLEASPPEEGRDEPPAEIWRPVLGTLHQTLGAALPPALPRAEALADQLKRLADALASEGPTPDLTAACEALCAQARRFFGHRHHLIDELSALCRELTAGLVELAEDESWARGQAQALQQALEEGPASARGVRAAGVLLSETRLRQQRVRAERQAARDALKQLIHDMVVEVGELGDHAGRFQLATAQHAQAIEQAQTLESLAQVVQALLQDTRAVQTAVGRSQERLHADRARADALEGKVRELEGELRRLSDEVSTDALTQVANRRGLDQAFEIERARCEREAGAALAVGLIDIDNFKKLNDSLGHAAGDQALKSLAAAVRERLRPVDHLARFGGEEFVLLLPGLPDGEAQQVMTRLQRSLSEALFLHDGREVFVTFSGGVTAWRAGETLQAALERADEALYEAKRTGKNRTCIA</sequence>
<protein>
    <recommendedName>
        <fullName evidence="1">diguanylate cyclase</fullName>
        <ecNumber evidence="1">2.7.7.65</ecNumber>
    </recommendedName>
</protein>